<feature type="region of interest" description="Disordered" evidence="1">
    <location>
        <begin position="1513"/>
        <end position="1547"/>
    </location>
</feature>
<feature type="compositionally biased region" description="Basic and acidic residues" evidence="1">
    <location>
        <begin position="909"/>
        <end position="929"/>
    </location>
</feature>
<evidence type="ECO:0000313" key="3">
    <source>
        <dbReference type="EMBL" id="CAE0407289.1"/>
    </source>
</evidence>
<evidence type="ECO:0000313" key="2">
    <source>
        <dbReference type="EMBL" id="CAE0407288.1"/>
    </source>
</evidence>
<feature type="compositionally biased region" description="Basic and acidic residues" evidence="1">
    <location>
        <begin position="1156"/>
        <end position="1165"/>
    </location>
</feature>
<feature type="compositionally biased region" description="Basic and acidic residues" evidence="1">
    <location>
        <begin position="653"/>
        <end position="662"/>
    </location>
</feature>
<feature type="region of interest" description="Disordered" evidence="1">
    <location>
        <begin position="484"/>
        <end position="541"/>
    </location>
</feature>
<feature type="compositionally biased region" description="Polar residues" evidence="1">
    <location>
        <begin position="666"/>
        <end position="678"/>
    </location>
</feature>
<feature type="compositionally biased region" description="Basic and acidic residues" evidence="1">
    <location>
        <begin position="216"/>
        <end position="231"/>
    </location>
</feature>
<evidence type="ECO:0000256" key="1">
    <source>
        <dbReference type="SAM" id="MobiDB-lite"/>
    </source>
</evidence>
<feature type="region of interest" description="Disordered" evidence="1">
    <location>
        <begin position="1344"/>
        <end position="1445"/>
    </location>
</feature>
<feature type="compositionally biased region" description="Basic and acidic residues" evidence="1">
    <location>
        <begin position="1299"/>
        <end position="1321"/>
    </location>
</feature>
<feature type="region of interest" description="Disordered" evidence="1">
    <location>
        <begin position="216"/>
        <end position="470"/>
    </location>
</feature>
<feature type="compositionally biased region" description="Basic and acidic residues" evidence="1">
    <location>
        <begin position="1368"/>
        <end position="1377"/>
    </location>
</feature>
<feature type="region of interest" description="Disordered" evidence="1">
    <location>
        <begin position="1083"/>
        <end position="1326"/>
    </location>
</feature>
<reference evidence="3" key="1">
    <citation type="submission" date="2021-01" db="EMBL/GenBank/DDBJ databases">
        <authorList>
            <person name="Corre E."/>
            <person name="Pelletier E."/>
            <person name="Niang G."/>
            <person name="Scheremetjew M."/>
            <person name="Finn R."/>
            <person name="Kale V."/>
            <person name="Holt S."/>
            <person name="Cochrane G."/>
            <person name="Meng A."/>
            <person name="Brown T."/>
            <person name="Cohen L."/>
        </authorList>
    </citation>
    <scope>NUCLEOTIDE SEQUENCE</scope>
    <source>
        <strain evidence="3">CCMP127</strain>
    </source>
</reference>
<sequence>MCGAGLAQTHSAEPVDPENPPDIKPRNRVPLKSDDQEEYTAIEVEFVESNAPSSSGGKEPKSPGRTSGKKKGFFSGFSLSPPVSPGRREAPQTTTLKSLPQQKQEIPPPKGNEQTDAQHKDEENKEETEGEEPDVTAKKSAFLSALARKAKAEFDNSKGAKQRVEQQRGIESKSSGESSLDDDVYSSFTAPEKRKFLKLINTGHLPVDASREILEARAAKEKEKEKKEQANSRKSKRSKRLAFWKKNRSSSTPNAASSSNRSTDEADDPAFDDDEREEESESEQGVTVQPEPASPVIPNAAMSAMMALERKAPRPNSPPPPPPPLEEMGGALSPSRTNETEEERFARSGINYYDAVRRETSDTDDDVAQAEAARQTADKKKTPRRIRPRGFSALRDGVRSQSAPRSSRIPESVSEDEQIHFSTKSRTMESKTMDSSELKVAPTNRTFDKKAQSKGWVGDGEDVFQGAGDEEGVDSLKIRALISPLRGSQNDSTPRSNQTKPVVGQVDRAELPTPKKTGGKVGTSTPRSTRRTVADVAQTKKIGREDEEMLARIEKEILLTAAPKEKPESSPTTKPIVMLPVTKKSSTLGRSVSTPKTRSIGKEERSVSTPKMRPTGNDEPPLSKNEQNEFKLELDVDLETYMHSADVYSAAAQDRDTPHSDGRSVFTATTTGSVYTQSSRRRRPGAARTRLAKAKEVLQKQAAKKNGWHDSIQAAAASTNRVWKPGTGWVDYVDTSEDALLPKSDEKLQLNNLKKALTKNQKQERNPSQRSVVPVPFPKDWERERQQMIDSGMGSLGDSVDDRLEKAMSTPQRVGRNVSAPPTARSISPAAVLGVGMPSGPSPHEPLPVQLEDSTSIYARRNEKGKRMKKNFSPAHQRMIQKQEKDQGKPTGWLASMQAATAALSQEGKSWDAEHGWTMPEKEEQRISDVVDFGSSPSTGSRGEISDVVDFNVPPPPPPTSSSVENRDTQRPDGKLTQWVEKSGKEANAGSSAADMSERAVASGASTEPEVDSSRRFVAGVSTEPEADGSVLEVAGVSTEPEAAVSANLVAAAAGVSTESYRGSNRSVTSSVTNNTEKYVQISDNGSVRAMKRILKPGQRPAVPERSLPTQVESEDSDARASNDSLGAFPSTDDRPASAAVNIQKINDEDLNLFPEETREKRADRGFIAGHRSPARTPPRTPPPTTVPPSLSMASSAESSRRGGGPIDTDDVDETWDSDDDRRYSTGWETRSGASGKSSSKRTPNTPVPRLKESKKDTSPLRGRNLTARLDPESNVKPDVSANKTSAPNSPVSPGIQAWRKEQNPPTDHDATDWPNEHDEVSYEGMSRPTAEWKSFMGKKVSAETAAASQQRAQGRGITGVRSEDEDSLFHFDEKKLPNIRTNFSSINARERPREDVNGGEYERPYRRNSGERQRRSHGDYSDGEDKPDSVVYGSEGYGPSPENSRTFLQRLTECAAPVVQNARNQVGPMIESARNHVNDLPSAHLAFMKNGNFSPSNNPLSCGKADVIDEEDTVDESEIASQERKERPRSKSTPKSRRSGSSVASDDFGAKTAYLEAIAMKAAVSKPRRASSRGRGGSSVVSSSSSQHSEKWKSFLERKKAAGVSPGKGRSSHASDVSKAAERYAASKVEEMVAEMNAESVSSPGARRDVILRKEYSEDTDDYSALRSYRSRDGSRDDAAQELSAARVQAMMTQLSADQSQFDEEAEI</sequence>
<feature type="compositionally biased region" description="Acidic residues" evidence="1">
    <location>
        <begin position="124"/>
        <end position="134"/>
    </location>
</feature>
<feature type="compositionally biased region" description="Low complexity" evidence="1">
    <location>
        <begin position="1230"/>
        <end position="1243"/>
    </location>
</feature>
<feature type="compositionally biased region" description="Basic and acidic residues" evidence="1">
    <location>
        <begin position="1389"/>
        <end position="1429"/>
    </location>
</feature>
<feature type="compositionally biased region" description="Pro residues" evidence="1">
    <location>
        <begin position="1176"/>
        <end position="1187"/>
    </location>
</feature>
<feature type="compositionally biased region" description="Acidic residues" evidence="1">
    <location>
        <begin position="1208"/>
        <end position="1219"/>
    </location>
</feature>
<gene>
    <name evidence="2" type="ORF">ACOF00016_LOCUS5115</name>
    <name evidence="3" type="ORF">ACOF00016_LOCUS5116</name>
</gene>
<feature type="compositionally biased region" description="Polar residues" evidence="1">
    <location>
        <begin position="1282"/>
        <end position="1292"/>
    </location>
</feature>
<feature type="compositionally biased region" description="Basic and acidic residues" evidence="1">
    <location>
        <begin position="426"/>
        <end position="437"/>
    </location>
</feature>
<dbReference type="EMBL" id="HBIM01006012">
    <property type="protein sequence ID" value="CAE0407289.1"/>
    <property type="molecule type" value="Transcribed_RNA"/>
</dbReference>
<feature type="region of interest" description="Disordered" evidence="1">
    <location>
        <begin position="1659"/>
        <end position="1686"/>
    </location>
</feature>
<dbReference type="EMBL" id="HBIM01006011">
    <property type="protein sequence ID" value="CAE0407288.1"/>
    <property type="molecule type" value="Transcribed_RNA"/>
</dbReference>
<feature type="region of interest" description="Disordered" evidence="1">
    <location>
        <begin position="1057"/>
        <end position="1076"/>
    </location>
</feature>
<feature type="region of interest" description="Disordered" evidence="1">
    <location>
        <begin position="1"/>
        <end position="184"/>
    </location>
</feature>
<feature type="compositionally biased region" description="Acidic residues" evidence="1">
    <location>
        <begin position="265"/>
        <end position="282"/>
    </location>
</feature>
<feature type="compositionally biased region" description="Basic and acidic residues" evidence="1">
    <location>
        <begin position="1589"/>
        <end position="1601"/>
    </location>
</feature>
<organism evidence="3">
    <name type="scientific">Amphora coffeiformis</name>
    <dbReference type="NCBI Taxonomy" id="265554"/>
    <lineage>
        <taxon>Eukaryota</taxon>
        <taxon>Sar</taxon>
        <taxon>Stramenopiles</taxon>
        <taxon>Ochrophyta</taxon>
        <taxon>Bacillariophyta</taxon>
        <taxon>Bacillariophyceae</taxon>
        <taxon>Bacillariophycidae</taxon>
        <taxon>Thalassiophysales</taxon>
        <taxon>Catenulaceae</taxon>
        <taxon>Amphora</taxon>
    </lineage>
</organism>
<feature type="region of interest" description="Disordered" evidence="1">
    <location>
        <begin position="832"/>
        <end position="1029"/>
    </location>
</feature>
<feature type="compositionally biased region" description="Basic and acidic residues" evidence="1">
    <location>
        <begin position="150"/>
        <end position="171"/>
    </location>
</feature>
<feature type="region of interest" description="Disordered" evidence="1">
    <location>
        <begin position="757"/>
        <end position="780"/>
    </location>
</feature>
<name>A0A6S8J4M2_9STRA</name>
<feature type="compositionally biased region" description="Polar residues" evidence="1">
    <location>
        <begin position="583"/>
        <end position="597"/>
    </location>
</feature>
<protein>
    <submittedName>
        <fullName evidence="3">Uncharacterized protein</fullName>
    </submittedName>
</protein>
<feature type="region of interest" description="Disordered" evidence="1">
    <location>
        <begin position="561"/>
        <end position="627"/>
    </location>
</feature>
<feature type="compositionally biased region" description="Low complexity" evidence="1">
    <location>
        <begin position="249"/>
        <end position="261"/>
    </location>
</feature>
<feature type="compositionally biased region" description="Polar residues" evidence="1">
    <location>
        <begin position="91"/>
        <end position="104"/>
    </location>
</feature>
<feature type="compositionally biased region" description="Basic residues" evidence="1">
    <location>
        <begin position="1528"/>
        <end position="1539"/>
    </location>
</feature>
<feature type="region of interest" description="Disordered" evidence="1">
    <location>
        <begin position="1563"/>
        <end position="1621"/>
    </location>
</feature>
<feature type="compositionally biased region" description="Basic and acidic residues" evidence="1">
    <location>
        <begin position="1250"/>
        <end position="1259"/>
    </location>
</feature>
<feature type="compositionally biased region" description="Low complexity" evidence="1">
    <location>
        <begin position="1346"/>
        <end position="1356"/>
    </location>
</feature>
<feature type="compositionally biased region" description="Basic and acidic residues" evidence="1">
    <location>
        <begin position="1671"/>
        <end position="1680"/>
    </location>
</feature>
<proteinExistence type="predicted"/>
<feature type="compositionally biased region" description="Pro residues" evidence="1">
    <location>
        <begin position="315"/>
        <end position="325"/>
    </location>
</feature>
<feature type="region of interest" description="Disordered" evidence="1">
    <location>
        <begin position="650"/>
        <end position="689"/>
    </location>
</feature>
<feature type="compositionally biased region" description="Polar residues" evidence="1">
    <location>
        <begin position="486"/>
        <end position="500"/>
    </location>
</feature>
<feature type="compositionally biased region" description="Low complexity" evidence="1">
    <location>
        <begin position="1188"/>
        <end position="1198"/>
    </location>
</feature>
<accession>A0A6S8J4M2</accession>
<feature type="compositionally biased region" description="Basic and acidic residues" evidence="1">
    <location>
        <begin position="965"/>
        <end position="974"/>
    </location>
</feature>
<feature type="compositionally biased region" description="Low complexity" evidence="1">
    <location>
        <begin position="1064"/>
        <end position="1076"/>
    </location>
</feature>
<feature type="compositionally biased region" description="Basic residues" evidence="1">
    <location>
        <begin position="233"/>
        <end position="248"/>
    </location>
</feature>